<dbReference type="KEGG" id="ard:AXF14_12705"/>
<dbReference type="GO" id="GO:0030170">
    <property type="term" value="F:pyridoxal phosphate binding"/>
    <property type="evidence" value="ECO:0007669"/>
    <property type="project" value="TreeGrafter"/>
</dbReference>
<evidence type="ECO:0000256" key="5">
    <source>
        <dbReference type="ARBA" id="ARBA00012134"/>
    </source>
</evidence>
<sequence>MAHPATPHAPFASRHVGAHQALHDASGAGAGTRSASPILGVLGVGSLEELADAVVPAGLPRLDPAAHETPEERRAPTGGLSEAQAIETLRRLAALNDPHTEMIGRGYHPTVTPAVIVRDVLSDPAWTTAYTPYQAEISQGRLEAQLLFQTVVSDLTGLPVACTSLLDEATAVAEAVLLIHRGVRRPEGRAIVLDEGLHPQCLQVAEARCESLGLPTVRASAQAVAAGTALPEGSAPVLGAVLAHTTTRGAVQDLAAAVAAVHEAGGLVAVDADPLALTLLTEPGAIGADIAVGSAQRLGVPLFFGGPHPGFMTVTTTLQRQIPGRIVGVSHDAEGHEAYRLALQTREQHIRREKATSNICTAQALLAVVAAFTCVHHGPEGLTAIAEHVHRQAARIAVGAKDAGLALEHESFFDTLSVVVPGGAEAAVARAAERGLNLRLLDADHVGLSTNETTTGTDVTTVIEALAGLRPGELEWEPTDEQAENLPLPAGLARTSGFLTHPSFHAYRSEPALVRYIRRLGDRDLALDRTMIPLGSCTLKLNAAAQSAVWLEPALAGIHPYAPAEQTIGWRLILTQLSERLAALAGYDRVTLQPASGAQGELTGLLAIKHYLHENGQGRRDVCLVPASAHGTNAASAAGAGLAVKVVATAEDGSIDVEDLKATLAELGDRVAAIMLTYPSTHGVFEPQVTEVTRLVHEAGGQVYIDGANLNALTGLLRPGDLGGDCSHLNLHKTFAVPHGGGGPGVGPVAVKEHLAPYLPAGPEGSALPDEDDPDAGFGGAPVMGTRFGSAGVMPLSWTYLALLDDADLREVSLSAIANANYVSRELAEAFPTLYTGPGGFVAHECILDLRELTAATGVTAEDVAKRLIDYGFHAPTLSFPVPGTLMVEPTESEPLEELDRFIAAMRAIRAEIDEVADGLDLEQSVLRRAPHTLAQVAGDEWDRVYPRSKAAFPLPGMDRDKYFAPVGRIDNAWGDRNLMCTCPAPNAFEDAEATTTTSAKES</sequence>
<comment type="subunit">
    <text evidence="4">The glycine cleavage system is composed of four proteins: P, T, L and H.</text>
</comment>
<feature type="region of interest" description="Disordered" evidence="10">
    <location>
        <begin position="760"/>
        <end position="780"/>
    </location>
</feature>
<dbReference type="NCBIfam" id="TIGR00461">
    <property type="entry name" value="gcvP"/>
    <property type="match status" value="1"/>
</dbReference>
<dbReference type="InterPro" id="IPR020581">
    <property type="entry name" value="GDC_P"/>
</dbReference>
<dbReference type="InterPro" id="IPR015424">
    <property type="entry name" value="PyrdxlP-dep_Trfase"/>
</dbReference>
<dbReference type="FunFam" id="3.40.640.10:FF:000224">
    <property type="entry name" value="Probable glycine dehydrogenase (decarboxylating) subunit 2"/>
    <property type="match status" value="1"/>
</dbReference>
<evidence type="ECO:0000313" key="14">
    <source>
        <dbReference type="Proteomes" id="UP000065220"/>
    </source>
</evidence>
<dbReference type="InterPro" id="IPR049315">
    <property type="entry name" value="GDC-P_N"/>
</dbReference>
<evidence type="ECO:0000256" key="10">
    <source>
        <dbReference type="SAM" id="MobiDB-lite"/>
    </source>
</evidence>
<dbReference type="Gene3D" id="3.40.640.10">
    <property type="entry name" value="Type I PLP-dependent aspartate aminotransferase-like (Major domain)"/>
    <property type="match status" value="2"/>
</dbReference>
<evidence type="ECO:0000256" key="6">
    <source>
        <dbReference type="ARBA" id="ARBA00022898"/>
    </source>
</evidence>
<dbReference type="GO" id="GO:0016594">
    <property type="term" value="F:glycine binding"/>
    <property type="evidence" value="ECO:0007669"/>
    <property type="project" value="TreeGrafter"/>
</dbReference>
<dbReference type="InterPro" id="IPR003437">
    <property type="entry name" value="GcvP"/>
</dbReference>
<evidence type="ECO:0000256" key="2">
    <source>
        <dbReference type="ARBA" id="ARBA00003788"/>
    </source>
</evidence>
<dbReference type="EC" id="1.4.4.2" evidence="5"/>
<dbReference type="GO" id="GO:0005829">
    <property type="term" value="C:cytosol"/>
    <property type="evidence" value="ECO:0007669"/>
    <property type="project" value="TreeGrafter"/>
</dbReference>
<evidence type="ECO:0000313" key="13">
    <source>
        <dbReference type="EMBL" id="AMD88276.1"/>
    </source>
</evidence>
<reference evidence="14" key="1">
    <citation type="submission" date="2016-02" db="EMBL/GenBank/DDBJ databases">
        <authorList>
            <person name="Holder M.E."/>
            <person name="Ajami N.J."/>
            <person name="Petrosino J.F."/>
        </authorList>
    </citation>
    <scope>NUCLEOTIDE SEQUENCE [LARGE SCALE GENOMIC DNA]</scope>
    <source>
        <strain evidence="14">CCUG 36733</strain>
    </source>
</reference>
<dbReference type="GO" id="GO:0004375">
    <property type="term" value="F:glycine dehydrogenase (decarboxylating) activity"/>
    <property type="evidence" value="ECO:0007669"/>
    <property type="project" value="UniProtKB-EC"/>
</dbReference>
<evidence type="ECO:0000256" key="8">
    <source>
        <dbReference type="ARBA" id="ARBA00049026"/>
    </source>
</evidence>
<evidence type="ECO:0000256" key="4">
    <source>
        <dbReference type="ARBA" id="ARBA00011690"/>
    </source>
</evidence>
<dbReference type="PANTHER" id="PTHR11773:SF1">
    <property type="entry name" value="GLYCINE DEHYDROGENASE (DECARBOXYLATING), MITOCHONDRIAL"/>
    <property type="match status" value="1"/>
</dbReference>
<dbReference type="InterPro" id="IPR015422">
    <property type="entry name" value="PyrdxlP-dep_Trfase_small"/>
</dbReference>
<dbReference type="SUPFAM" id="SSF53383">
    <property type="entry name" value="PLP-dependent transferases"/>
    <property type="match status" value="2"/>
</dbReference>
<feature type="region of interest" description="Disordered" evidence="10">
    <location>
        <begin position="60"/>
        <end position="79"/>
    </location>
</feature>
<evidence type="ECO:0000256" key="1">
    <source>
        <dbReference type="ARBA" id="ARBA00001933"/>
    </source>
</evidence>
<dbReference type="EMBL" id="CP014228">
    <property type="protein sequence ID" value="AMD88276.1"/>
    <property type="molecule type" value="Genomic_DNA"/>
</dbReference>
<evidence type="ECO:0000256" key="3">
    <source>
        <dbReference type="ARBA" id="ARBA00010756"/>
    </source>
</evidence>
<dbReference type="RefSeq" id="WP_067943738.1">
    <property type="nucleotide sequence ID" value="NZ_CP014228.1"/>
</dbReference>
<feature type="compositionally biased region" description="Basic and acidic residues" evidence="10">
    <location>
        <begin position="64"/>
        <end position="75"/>
    </location>
</feature>
<dbReference type="PANTHER" id="PTHR11773">
    <property type="entry name" value="GLYCINE DEHYDROGENASE, DECARBOXYLATING"/>
    <property type="match status" value="1"/>
</dbReference>
<proteinExistence type="inferred from homology"/>
<dbReference type="Gene3D" id="3.90.1150.10">
    <property type="entry name" value="Aspartate Aminotransferase, domain 1"/>
    <property type="match status" value="2"/>
</dbReference>
<feature type="domain" description="Glycine cleavage system P-protein N-terminal" evidence="11">
    <location>
        <begin position="649"/>
        <end position="760"/>
    </location>
</feature>
<feature type="modified residue" description="N6-(pyridoxal phosphate)lysine" evidence="9">
    <location>
        <position position="733"/>
    </location>
</feature>
<comment type="catalytic activity">
    <reaction evidence="8">
        <text>N(6)-[(R)-lipoyl]-L-lysyl-[glycine-cleavage complex H protein] + glycine + H(+) = N(6)-[(R)-S(8)-aminomethyldihydrolipoyl]-L-lysyl-[glycine-cleavage complex H protein] + CO2</text>
        <dbReference type="Rhea" id="RHEA:24304"/>
        <dbReference type="Rhea" id="RHEA-COMP:10494"/>
        <dbReference type="Rhea" id="RHEA-COMP:10495"/>
        <dbReference type="ChEBI" id="CHEBI:15378"/>
        <dbReference type="ChEBI" id="CHEBI:16526"/>
        <dbReference type="ChEBI" id="CHEBI:57305"/>
        <dbReference type="ChEBI" id="CHEBI:83099"/>
        <dbReference type="ChEBI" id="CHEBI:83143"/>
        <dbReference type="EC" id="1.4.4.2"/>
    </reaction>
</comment>
<dbReference type="AlphaFoldDB" id="A0A109W385"/>
<evidence type="ECO:0000256" key="7">
    <source>
        <dbReference type="ARBA" id="ARBA00023002"/>
    </source>
</evidence>
<dbReference type="OrthoDB" id="9801272at2"/>
<dbReference type="GO" id="GO:0005960">
    <property type="term" value="C:glycine cleavage complex"/>
    <property type="evidence" value="ECO:0007669"/>
    <property type="project" value="TreeGrafter"/>
</dbReference>
<accession>A0A109W385</accession>
<keyword evidence="6 9" id="KW-0663">Pyridoxal phosphate</keyword>
<dbReference type="STRING" id="111015.AXF14_12705"/>
<feature type="domain" description="Glycine cleavage system P-protein N-terminal" evidence="11">
    <location>
        <begin position="33"/>
        <end position="466"/>
    </location>
</feature>
<organism evidence="13 14">
    <name type="scientific">Actinomyces radicidentis</name>
    <dbReference type="NCBI Taxonomy" id="111015"/>
    <lineage>
        <taxon>Bacteria</taxon>
        <taxon>Bacillati</taxon>
        <taxon>Actinomycetota</taxon>
        <taxon>Actinomycetes</taxon>
        <taxon>Actinomycetales</taxon>
        <taxon>Actinomycetaceae</taxon>
        <taxon>Actinomyces</taxon>
    </lineage>
</organism>
<evidence type="ECO:0000256" key="9">
    <source>
        <dbReference type="PIRSR" id="PIRSR603437-50"/>
    </source>
</evidence>
<feature type="domain" description="Glycine dehydrogenase C-terminal" evidence="12">
    <location>
        <begin position="815"/>
        <end position="932"/>
    </location>
</feature>
<keyword evidence="7" id="KW-0560">Oxidoreductase</keyword>
<protein>
    <recommendedName>
        <fullName evidence="5">glycine dehydrogenase (aminomethyl-transferring)</fullName>
        <ecNumber evidence="5">1.4.4.2</ecNumber>
    </recommendedName>
</protein>
<gene>
    <name evidence="13" type="ORF">AXF14_12705</name>
</gene>
<dbReference type="Pfam" id="PF21478">
    <property type="entry name" value="GcvP2_C"/>
    <property type="match status" value="1"/>
</dbReference>
<evidence type="ECO:0000259" key="12">
    <source>
        <dbReference type="Pfam" id="PF21478"/>
    </source>
</evidence>
<dbReference type="InterPro" id="IPR015421">
    <property type="entry name" value="PyrdxlP-dep_Trfase_major"/>
</dbReference>
<name>A0A109W385_ACTRD</name>
<dbReference type="InterPro" id="IPR049316">
    <property type="entry name" value="GDC-P_C"/>
</dbReference>
<dbReference type="GO" id="GO:0019464">
    <property type="term" value="P:glycine decarboxylation via glycine cleavage system"/>
    <property type="evidence" value="ECO:0007669"/>
    <property type="project" value="TreeGrafter"/>
</dbReference>
<keyword evidence="14" id="KW-1185">Reference proteome</keyword>
<comment type="similarity">
    <text evidence="3">Belongs to the GcvP family.</text>
</comment>
<dbReference type="Pfam" id="PF02347">
    <property type="entry name" value="GDC-P"/>
    <property type="match status" value="2"/>
</dbReference>
<comment type="function">
    <text evidence="2">The glycine cleavage system catalyzes the degradation of glycine. The P protein binds the alpha-amino group of glycine through its pyridoxal phosphate cofactor; CO(2) is released and the remaining methylamine moiety is then transferred to the lipoamide cofactor of the H protein.</text>
</comment>
<comment type="cofactor">
    <cofactor evidence="1 9">
        <name>pyridoxal 5'-phosphate</name>
        <dbReference type="ChEBI" id="CHEBI:597326"/>
    </cofactor>
</comment>
<dbReference type="Proteomes" id="UP000065220">
    <property type="component" value="Chromosome"/>
</dbReference>
<evidence type="ECO:0000259" key="11">
    <source>
        <dbReference type="Pfam" id="PF02347"/>
    </source>
</evidence>